<dbReference type="PRINTS" id="PR00237">
    <property type="entry name" value="GPCRRHODOPSN"/>
</dbReference>
<dbReference type="GO" id="GO:0004930">
    <property type="term" value="F:G protein-coupled receptor activity"/>
    <property type="evidence" value="ECO:0007669"/>
    <property type="project" value="UniProtKB-KW"/>
</dbReference>
<dbReference type="Gene3D" id="1.20.1070.10">
    <property type="entry name" value="Rhodopsin 7-helix transmembrane proteins"/>
    <property type="match status" value="1"/>
</dbReference>
<accession>A0AAJ7SPN7</accession>
<keyword evidence="3 8" id="KW-0812">Transmembrane</keyword>
<dbReference type="CDD" id="cd00637">
    <property type="entry name" value="7tm_classA_rhodopsin-like"/>
    <property type="match status" value="1"/>
</dbReference>
<dbReference type="PROSITE" id="PS50262">
    <property type="entry name" value="G_PROTEIN_RECEP_F1_2"/>
    <property type="match status" value="1"/>
</dbReference>
<dbReference type="InterPro" id="IPR017452">
    <property type="entry name" value="GPCR_Rhodpsn_7TM"/>
</dbReference>
<comment type="subcellular location">
    <subcellularLocation>
        <location evidence="1">Cell membrane</location>
        <topology evidence="1">Multi-pass membrane protein</topology>
    </subcellularLocation>
</comment>
<feature type="transmembrane region" description="Helical" evidence="8">
    <location>
        <begin position="84"/>
        <end position="106"/>
    </location>
</feature>
<evidence type="ECO:0000256" key="2">
    <source>
        <dbReference type="ARBA" id="ARBA00022475"/>
    </source>
</evidence>
<dbReference type="GO" id="GO:0005886">
    <property type="term" value="C:plasma membrane"/>
    <property type="evidence" value="ECO:0007669"/>
    <property type="project" value="UniProtKB-SubCell"/>
</dbReference>
<reference evidence="11" key="1">
    <citation type="submission" date="2025-08" db="UniProtKB">
        <authorList>
            <consortium name="RefSeq"/>
        </authorList>
    </citation>
    <scope>IDENTIFICATION</scope>
    <source>
        <tissue evidence="11">Sperm</tissue>
    </source>
</reference>
<evidence type="ECO:0000256" key="4">
    <source>
        <dbReference type="ARBA" id="ARBA00022989"/>
    </source>
</evidence>
<gene>
    <name evidence="11" type="primary">LOC116939104</name>
</gene>
<keyword evidence="4 8" id="KW-1133">Transmembrane helix</keyword>
<evidence type="ECO:0000256" key="8">
    <source>
        <dbReference type="SAM" id="Phobius"/>
    </source>
</evidence>
<feature type="transmembrane region" description="Helical" evidence="8">
    <location>
        <begin position="158"/>
        <end position="181"/>
    </location>
</feature>
<sequence length="281" mass="31022">MAVSLIELVETPGDALLLALMACLATSIVASNMILIAAFVNSRALLKQNNYLYTLSLAVSDFLVGAGFFYNGLYDVKDEFGPAYSPPIVIPVIHGVSLLTLLASMLDRYYAVHSPFKYVEKMTRRKTMLIIGFTWLVPLVTLLMNSNMSSSSKFAYKAYSTTVVSIFLLVVMVVINTRIYITTRRQQSREPGAESKARAAHLVIIASTMFIILWMPSLIGMAICAGFDMCISAPYNAKNPLNTLRILNTLSTPVIFLIGSTLTRASLKELALRLRCKRLLS</sequence>
<feature type="transmembrane region" description="Helical" evidence="8">
    <location>
        <begin position="202"/>
        <end position="226"/>
    </location>
</feature>
<dbReference type="AlphaFoldDB" id="A0AAJ7SPN7"/>
<evidence type="ECO:0000313" key="11">
    <source>
        <dbReference type="RefSeq" id="XP_032802949.1"/>
    </source>
</evidence>
<dbReference type="InterPro" id="IPR000276">
    <property type="entry name" value="GPCR_Rhodpsn"/>
</dbReference>
<evidence type="ECO:0000256" key="1">
    <source>
        <dbReference type="ARBA" id="ARBA00004651"/>
    </source>
</evidence>
<organism evidence="10 11">
    <name type="scientific">Petromyzon marinus</name>
    <name type="common">Sea lamprey</name>
    <dbReference type="NCBI Taxonomy" id="7757"/>
    <lineage>
        <taxon>Eukaryota</taxon>
        <taxon>Metazoa</taxon>
        <taxon>Chordata</taxon>
        <taxon>Craniata</taxon>
        <taxon>Vertebrata</taxon>
        <taxon>Cyclostomata</taxon>
        <taxon>Hyperoartia</taxon>
        <taxon>Petromyzontiformes</taxon>
        <taxon>Petromyzontidae</taxon>
        <taxon>Petromyzon</taxon>
    </lineage>
</organism>
<dbReference type="KEGG" id="pmrn:116939104"/>
<feature type="transmembrane region" description="Helical" evidence="8">
    <location>
        <begin position="127"/>
        <end position="146"/>
    </location>
</feature>
<keyword evidence="7" id="KW-0807">Transducer</keyword>
<keyword evidence="2" id="KW-1003">Cell membrane</keyword>
<keyword evidence="5" id="KW-0297">G-protein coupled receptor</keyword>
<dbReference type="Pfam" id="PF00001">
    <property type="entry name" value="7tm_1"/>
    <property type="match status" value="1"/>
</dbReference>
<keyword evidence="6 8" id="KW-0472">Membrane</keyword>
<name>A0AAJ7SPN7_PETMA</name>
<evidence type="ECO:0000256" key="7">
    <source>
        <dbReference type="ARBA" id="ARBA00023224"/>
    </source>
</evidence>
<evidence type="ECO:0000256" key="3">
    <source>
        <dbReference type="ARBA" id="ARBA00022692"/>
    </source>
</evidence>
<evidence type="ECO:0000259" key="9">
    <source>
        <dbReference type="PROSITE" id="PS50262"/>
    </source>
</evidence>
<feature type="domain" description="G-protein coupled receptors family 1 profile" evidence="9">
    <location>
        <begin position="31"/>
        <end position="256"/>
    </location>
</feature>
<evidence type="ECO:0000313" key="10">
    <source>
        <dbReference type="Proteomes" id="UP001318040"/>
    </source>
</evidence>
<evidence type="ECO:0000256" key="6">
    <source>
        <dbReference type="ARBA" id="ARBA00023136"/>
    </source>
</evidence>
<feature type="transmembrane region" description="Helical" evidence="8">
    <location>
        <begin position="15"/>
        <end position="40"/>
    </location>
</feature>
<evidence type="ECO:0000256" key="5">
    <source>
        <dbReference type="ARBA" id="ARBA00023040"/>
    </source>
</evidence>
<keyword evidence="10" id="KW-1185">Reference proteome</keyword>
<keyword evidence="5" id="KW-0675">Receptor</keyword>
<dbReference type="Proteomes" id="UP001318040">
    <property type="component" value="Chromosome 5"/>
</dbReference>
<feature type="transmembrane region" description="Helical" evidence="8">
    <location>
        <begin position="246"/>
        <end position="267"/>
    </location>
</feature>
<feature type="transmembrane region" description="Helical" evidence="8">
    <location>
        <begin position="52"/>
        <end position="72"/>
    </location>
</feature>
<dbReference type="PANTHER" id="PTHR22750">
    <property type="entry name" value="G-PROTEIN COUPLED RECEPTOR"/>
    <property type="match status" value="1"/>
</dbReference>
<proteinExistence type="predicted"/>
<dbReference type="SUPFAM" id="SSF81321">
    <property type="entry name" value="Family A G protein-coupled receptor-like"/>
    <property type="match status" value="1"/>
</dbReference>
<protein>
    <submittedName>
        <fullName evidence="11">Tyramine receptor Ser-2-like</fullName>
    </submittedName>
</protein>
<dbReference type="RefSeq" id="XP_032802949.1">
    <property type="nucleotide sequence ID" value="XM_032947058.1"/>
</dbReference>